<evidence type="ECO:0000313" key="2">
    <source>
        <dbReference type="Proteomes" id="UP000011115"/>
    </source>
</evidence>
<organism evidence="1 2">
    <name type="scientific">Solanum tuberosum</name>
    <name type="common">Potato</name>
    <dbReference type="NCBI Taxonomy" id="4113"/>
    <lineage>
        <taxon>Eukaryota</taxon>
        <taxon>Viridiplantae</taxon>
        <taxon>Streptophyta</taxon>
        <taxon>Embryophyta</taxon>
        <taxon>Tracheophyta</taxon>
        <taxon>Spermatophyta</taxon>
        <taxon>Magnoliopsida</taxon>
        <taxon>eudicotyledons</taxon>
        <taxon>Gunneridae</taxon>
        <taxon>Pentapetalae</taxon>
        <taxon>asterids</taxon>
        <taxon>lamiids</taxon>
        <taxon>Solanales</taxon>
        <taxon>Solanaceae</taxon>
        <taxon>Solanoideae</taxon>
        <taxon>Solaneae</taxon>
        <taxon>Solanum</taxon>
    </lineage>
</organism>
<dbReference type="HOGENOM" id="CLU_033598_1_0_1"/>
<reference evidence="2" key="1">
    <citation type="journal article" date="2011" name="Nature">
        <title>Genome sequence and analysis of the tuber crop potato.</title>
        <authorList>
            <consortium name="The Potato Genome Sequencing Consortium"/>
        </authorList>
    </citation>
    <scope>NUCLEOTIDE SEQUENCE [LARGE SCALE GENOMIC DNA]</scope>
    <source>
        <strain evidence="2">cv. DM1-3 516 R44</strain>
    </source>
</reference>
<evidence type="ECO:0000313" key="1">
    <source>
        <dbReference type="EnsemblPlants" id="PGSC0003DMT400093367"/>
    </source>
</evidence>
<dbReference type="AlphaFoldDB" id="M1DRT7"/>
<dbReference type="PaxDb" id="4113-PGSC0003DMT400093367"/>
<proteinExistence type="predicted"/>
<protein>
    <recommendedName>
        <fullName evidence="3">Integrase core domain containing protein</fullName>
    </recommendedName>
</protein>
<sequence length="171" mass="19514">MAKMMTQMTLLSKHVMVSGYESMNLTEAKFENKEIHIVSRLEEGSRSSSLRLGGNQGWNIISEDGWRHQDRDWSDRNRYWKKEDDDNACYSHTGDSLNSRDSPGSFQVEDLLSHILNKVEGSNEVLTEMNADFSSLNKTVNSHSASIKQLESQMIQLSAQLDSKPKEIRCQ</sequence>
<keyword evidence="2" id="KW-1185">Reference proteome</keyword>
<dbReference type="Gramene" id="PGSC0003DMT400093367">
    <property type="protein sequence ID" value="PGSC0003DMT400093367"/>
    <property type="gene ID" value="PGSC0003DMG400042938"/>
</dbReference>
<accession>M1DRT7</accession>
<dbReference type="InParanoid" id="M1DRT7"/>
<reference evidence="1" key="2">
    <citation type="submission" date="2015-06" db="UniProtKB">
        <authorList>
            <consortium name="EnsemblPlants"/>
        </authorList>
    </citation>
    <scope>IDENTIFICATION</scope>
    <source>
        <strain evidence="1">DM1-3 516 R44</strain>
    </source>
</reference>
<dbReference type="Proteomes" id="UP000011115">
    <property type="component" value="Unassembled WGS sequence"/>
</dbReference>
<evidence type="ECO:0008006" key="3">
    <source>
        <dbReference type="Google" id="ProtNLM"/>
    </source>
</evidence>
<dbReference type="EnsemblPlants" id="PGSC0003DMT400093367">
    <property type="protein sequence ID" value="PGSC0003DMT400093367"/>
    <property type="gene ID" value="PGSC0003DMG400042938"/>
</dbReference>
<name>M1DRT7_SOLTU</name>